<proteinExistence type="predicted"/>
<evidence type="ECO:0000313" key="1">
    <source>
        <dbReference type="EMBL" id="RZC27726.1"/>
    </source>
</evidence>
<keyword evidence="2" id="KW-1185">Reference proteome</keyword>
<dbReference type="InterPro" id="IPR021109">
    <property type="entry name" value="Peptidase_aspartic_dom_sf"/>
</dbReference>
<name>A0A445LWT3_GLYSO</name>
<dbReference type="AlphaFoldDB" id="A0A445LWT3"/>
<reference evidence="1 2" key="1">
    <citation type="submission" date="2018-09" db="EMBL/GenBank/DDBJ databases">
        <title>A high-quality reference genome of wild soybean provides a powerful tool to mine soybean genomes.</title>
        <authorList>
            <person name="Xie M."/>
            <person name="Chung C.Y.L."/>
            <person name="Li M.-W."/>
            <person name="Wong F.-L."/>
            <person name="Chan T.-F."/>
            <person name="Lam H.-M."/>
        </authorList>
    </citation>
    <scope>NUCLEOTIDE SEQUENCE [LARGE SCALE GENOMIC DNA]</scope>
    <source>
        <strain evidence="2">cv. W05</strain>
        <tissue evidence="1">Hypocotyl of etiolated seedlings</tissue>
    </source>
</reference>
<accession>A0A445LWT3</accession>
<gene>
    <name evidence="1" type="ORF">D0Y65_000004</name>
</gene>
<evidence type="ECO:0008006" key="3">
    <source>
        <dbReference type="Google" id="ProtNLM"/>
    </source>
</evidence>
<protein>
    <recommendedName>
        <fullName evidence="3">Protein kinase 2B, chloroplastic-like</fullName>
    </recommendedName>
</protein>
<dbReference type="CDD" id="cd00303">
    <property type="entry name" value="retropepsin_like"/>
    <property type="match status" value="1"/>
</dbReference>
<sequence length="119" mass="13703">MPTRMTLQLVDHSITRPYGVIEHVLVKVRQFTFPWDFVVMDIEEDAEIPLILGRPFMVTTNCVVDIGKGKIEMGVDDQKIKFDLFDAEKHLLDRNICSKMDELKNEMVLMARAKLAPDP</sequence>
<evidence type="ECO:0000313" key="2">
    <source>
        <dbReference type="Proteomes" id="UP000289340"/>
    </source>
</evidence>
<dbReference type="Gene3D" id="2.40.70.10">
    <property type="entry name" value="Acid Proteases"/>
    <property type="match status" value="1"/>
</dbReference>
<organism evidence="1 2">
    <name type="scientific">Glycine soja</name>
    <name type="common">Wild soybean</name>
    <dbReference type="NCBI Taxonomy" id="3848"/>
    <lineage>
        <taxon>Eukaryota</taxon>
        <taxon>Viridiplantae</taxon>
        <taxon>Streptophyta</taxon>
        <taxon>Embryophyta</taxon>
        <taxon>Tracheophyta</taxon>
        <taxon>Spermatophyta</taxon>
        <taxon>Magnoliopsida</taxon>
        <taxon>eudicotyledons</taxon>
        <taxon>Gunneridae</taxon>
        <taxon>Pentapetalae</taxon>
        <taxon>rosids</taxon>
        <taxon>fabids</taxon>
        <taxon>Fabales</taxon>
        <taxon>Fabaceae</taxon>
        <taxon>Papilionoideae</taxon>
        <taxon>50 kb inversion clade</taxon>
        <taxon>NPAAA clade</taxon>
        <taxon>indigoferoid/millettioid clade</taxon>
        <taxon>Phaseoleae</taxon>
        <taxon>Glycine</taxon>
        <taxon>Glycine subgen. Soja</taxon>
    </lineage>
</organism>
<dbReference type="EMBL" id="QZWG01000001">
    <property type="protein sequence ID" value="RZC27726.1"/>
    <property type="molecule type" value="Genomic_DNA"/>
</dbReference>
<dbReference type="Proteomes" id="UP000289340">
    <property type="component" value="Chromosome 1"/>
</dbReference>
<dbReference type="PANTHER" id="PTHR33067:SF35">
    <property type="entry name" value="ASPARTIC PEPTIDASE DDI1-TYPE DOMAIN-CONTAINING PROTEIN"/>
    <property type="match status" value="1"/>
</dbReference>
<dbReference type="PANTHER" id="PTHR33067">
    <property type="entry name" value="RNA-DIRECTED DNA POLYMERASE-RELATED"/>
    <property type="match status" value="1"/>
</dbReference>
<comment type="caution">
    <text evidence="1">The sequence shown here is derived from an EMBL/GenBank/DDBJ whole genome shotgun (WGS) entry which is preliminary data.</text>
</comment>